<comment type="caution">
    <text evidence="7">The sequence shown here is derived from an EMBL/GenBank/DDBJ whole genome shotgun (WGS) entry which is preliminary data.</text>
</comment>
<evidence type="ECO:0000256" key="1">
    <source>
        <dbReference type="ARBA" id="ARBA00004117"/>
    </source>
</evidence>
<proteinExistence type="inferred from homology"/>
<evidence type="ECO:0000256" key="4">
    <source>
        <dbReference type="HAMAP-Rule" id="MF_00724"/>
    </source>
</evidence>
<sequence length="103" mass="11515">MIQNTMFSTQATQPLKMLESSKSSEATPSESLSKFGSYLEDAISQIADQEKASEEMSNKFMLGQVDVDQVMISSEKALLSLQLTSQVRNKVIEAYQEIMRTQV</sequence>
<dbReference type="PANTHER" id="PTHR34653:SF1">
    <property type="entry name" value="FLAGELLAR HOOK-BASAL BODY COMPLEX PROTEIN FLIE"/>
    <property type="match status" value="1"/>
</dbReference>
<dbReference type="PANTHER" id="PTHR34653">
    <property type="match status" value="1"/>
</dbReference>
<gene>
    <name evidence="4 7" type="primary">fliE</name>
    <name evidence="7" type="ORF">P4H66_11795</name>
</gene>
<dbReference type="NCBIfam" id="TIGR00205">
    <property type="entry name" value="fliE"/>
    <property type="match status" value="1"/>
</dbReference>
<keyword evidence="7" id="KW-0966">Cell projection</keyword>
<dbReference type="InterPro" id="IPR001624">
    <property type="entry name" value="FliE"/>
</dbReference>
<evidence type="ECO:0000256" key="3">
    <source>
        <dbReference type="ARBA" id="ARBA00023143"/>
    </source>
</evidence>
<feature type="region of interest" description="Disordered" evidence="6">
    <location>
        <begin position="1"/>
        <end position="32"/>
    </location>
</feature>
<evidence type="ECO:0000313" key="8">
    <source>
        <dbReference type="Proteomes" id="UP001344632"/>
    </source>
</evidence>
<organism evidence="7 8">
    <name type="scientific">Paenibacillus dokdonensis</name>
    <dbReference type="NCBI Taxonomy" id="2567944"/>
    <lineage>
        <taxon>Bacteria</taxon>
        <taxon>Bacillati</taxon>
        <taxon>Bacillota</taxon>
        <taxon>Bacilli</taxon>
        <taxon>Bacillales</taxon>
        <taxon>Paenibacillaceae</taxon>
        <taxon>Paenibacillus</taxon>
    </lineage>
</organism>
<feature type="compositionally biased region" description="Polar residues" evidence="6">
    <location>
        <begin position="1"/>
        <end position="13"/>
    </location>
</feature>
<dbReference type="HAMAP" id="MF_00724">
    <property type="entry name" value="FliE"/>
    <property type="match status" value="1"/>
</dbReference>
<keyword evidence="7" id="KW-0282">Flagellum</keyword>
<dbReference type="EMBL" id="JARLKZ010000006">
    <property type="protein sequence ID" value="MEC0240536.1"/>
    <property type="molecule type" value="Genomic_DNA"/>
</dbReference>
<evidence type="ECO:0000256" key="6">
    <source>
        <dbReference type="SAM" id="MobiDB-lite"/>
    </source>
</evidence>
<keyword evidence="3 4" id="KW-0975">Bacterial flagellum</keyword>
<feature type="compositionally biased region" description="Low complexity" evidence="6">
    <location>
        <begin position="20"/>
        <end position="32"/>
    </location>
</feature>
<accession>A0ABU6GQH6</accession>
<comment type="similarity">
    <text evidence="2 4">Belongs to the FliE family.</text>
</comment>
<keyword evidence="8" id="KW-1185">Reference proteome</keyword>
<dbReference type="Pfam" id="PF02049">
    <property type="entry name" value="FliE"/>
    <property type="match status" value="1"/>
</dbReference>
<protein>
    <recommendedName>
        <fullName evidence="4 5">Flagellar hook-basal body complex protein FliE</fullName>
    </recommendedName>
</protein>
<name>A0ABU6GQH6_9BACL</name>
<dbReference type="PRINTS" id="PR01006">
    <property type="entry name" value="FLGHOOKFLIE"/>
</dbReference>
<evidence type="ECO:0000313" key="7">
    <source>
        <dbReference type="EMBL" id="MEC0240536.1"/>
    </source>
</evidence>
<evidence type="ECO:0000256" key="5">
    <source>
        <dbReference type="NCBIfam" id="TIGR00205"/>
    </source>
</evidence>
<dbReference type="RefSeq" id="WP_136604699.1">
    <property type="nucleotide sequence ID" value="NZ_JARLKZ010000006.1"/>
</dbReference>
<dbReference type="Proteomes" id="UP001344632">
    <property type="component" value="Unassembled WGS sequence"/>
</dbReference>
<comment type="subcellular location">
    <subcellularLocation>
        <location evidence="1 4">Bacterial flagellum basal body</location>
    </subcellularLocation>
</comment>
<evidence type="ECO:0000256" key="2">
    <source>
        <dbReference type="ARBA" id="ARBA00009272"/>
    </source>
</evidence>
<keyword evidence="7" id="KW-0969">Cilium</keyword>
<reference evidence="7 8" key="1">
    <citation type="submission" date="2023-03" db="EMBL/GenBank/DDBJ databases">
        <title>Bacillus Genome Sequencing.</title>
        <authorList>
            <person name="Dunlap C."/>
        </authorList>
    </citation>
    <scope>NUCLEOTIDE SEQUENCE [LARGE SCALE GENOMIC DNA]</scope>
    <source>
        <strain evidence="7 8">BD-525</strain>
    </source>
</reference>